<evidence type="ECO:0000313" key="2">
    <source>
        <dbReference type="EMBL" id="SNR97060.1"/>
    </source>
</evidence>
<keyword evidence="3" id="KW-1185">Reference proteome</keyword>
<dbReference type="OrthoDB" id="3854538at2"/>
<accession>A0A239ANF5</accession>
<dbReference type="EMBL" id="FZOF01000002">
    <property type="protein sequence ID" value="SNR97060.1"/>
    <property type="molecule type" value="Genomic_DNA"/>
</dbReference>
<dbReference type="AlphaFoldDB" id="A0A239ANF5"/>
<feature type="transmembrane region" description="Helical" evidence="1">
    <location>
        <begin position="107"/>
        <end position="130"/>
    </location>
</feature>
<evidence type="ECO:0000256" key="1">
    <source>
        <dbReference type="SAM" id="Phobius"/>
    </source>
</evidence>
<sequence>MDARDPELKKEFAATIQARKDLGEEYESALIDSFLEKMDRRIDSQVERQVRRELAESQTAFARAGRQVGPEARGRGGSRFGARYGFGAFSLIMAIPLSAIAADKADLAGLLVAWIGIVAVNAAHSLGWLFHERSAAPRRGNDPDAWED</sequence>
<proteinExistence type="predicted"/>
<keyword evidence="1" id="KW-0812">Transmembrane</keyword>
<gene>
    <name evidence="2" type="ORF">SAMN05216252_10261</name>
</gene>
<evidence type="ECO:0000313" key="3">
    <source>
        <dbReference type="Proteomes" id="UP000198280"/>
    </source>
</evidence>
<organism evidence="2 3">
    <name type="scientific">Actinacidiphila glaucinigra</name>
    <dbReference type="NCBI Taxonomy" id="235986"/>
    <lineage>
        <taxon>Bacteria</taxon>
        <taxon>Bacillati</taxon>
        <taxon>Actinomycetota</taxon>
        <taxon>Actinomycetes</taxon>
        <taxon>Kitasatosporales</taxon>
        <taxon>Streptomycetaceae</taxon>
        <taxon>Actinacidiphila</taxon>
    </lineage>
</organism>
<dbReference type="RefSeq" id="WP_089222257.1">
    <property type="nucleotide sequence ID" value="NZ_FZOF01000002.1"/>
</dbReference>
<dbReference type="Proteomes" id="UP000198280">
    <property type="component" value="Unassembled WGS sequence"/>
</dbReference>
<protein>
    <recommendedName>
        <fullName evidence="4">Integral membrane protein</fullName>
    </recommendedName>
</protein>
<name>A0A239ANF5_9ACTN</name>
<feature type="transmembrane region" description="Helical" evidence="1">
    <location>
        <begin position="82"/>
        <end position="101"/>
    </location>
</feature>
<reference evidence="2 3" key="1">
    <citation type="submission" date="2017-06" db="EMBL/GenBank/DDBJ databases">
        <authorList>
            <person name="Kim H.J."/>
            <person name="Triplett B.A."/>
        </authorList>
    </citation>
    <scope>NUCLEOTIDE SEQUENCE [LARGE SCALE GENOMIC DNA]</scope>
    <source>
        <strain evidence="2 3">CGMCC 4.1858</strain>
    </source>
</reference>
<evidence type="ECO:0008006" key="4">
    <source>
        <dbReference type="Google" id="ProtNLM"/>
    </source>
</evidence>
<keyword evidence="1" id="KW-0472">Membrane</keyword>
<keyword evidence="1" id="KW-1133">Transmembrane helix</keyword>